<protein>
    <recommendedName>
        <fullName evidence="3">Reverse transcriptase zinc-binding domain-containing protein</fullName>
    </recommendedName>
</protein>
<evidence type="ECO:0008006" key="3">
    <source>
        <dbReference type="Google" id="ProtNLM"/>
    </source>
</evidence>
<accession>A0A9P7C4G5</accession>
<comment type="caution">
    <text evidence="1">The sequence shown here is derived from an EMBL/GenBank/DDBJ whole genome shotgun (WGS) entry which is preliminary data.</text>
</comment>
<dbReference type="Proteomes" id="UP000717996">
    <property type="component" value="Unassembled WGS sequence"/>
</dbReference>
<evidence type="ECO:0000313" key="1">
    <source>
        <dbReference type="EMBL" id="KAG1535427.1"/>
    </source>
</evidence>
<reference evidence="1" key="1">
    <citation type="journal article" date="2020" name="Microb. Genom.">
        <title>Genetic diversity of clinical and environmental Mucorales isolates obtained from an investigation of mucormycosis cases among solid organ transplant recipients.</title>
        <authorList>
            <person name="Nguyen M.H."/>
            <person name="Kaul D."/>
            <person name="Muto C."/>
            <person name="Cheng S.J."/>
            <person name="Richter R.A."/>
            <person name="Bruno V.M."/>
            <person name="Liu G."/>
            <person name="Beyhan S."/>
            <person name="Sundermann A.J."/>
            <person name="Mounaud S."/>
            <person name="Pasculle A.W."/>
            <person name="Nierman W.C."/>
            <person name="Driscoll E."/>
            <person name="Cumbie R."/>
            <person name="Clancy C.J."/>
            <person name="Dupont C.L."/>
        </authorList>
    </citation>
    <scope>NUCLEOTIDE SEQUENCE</scope>
    <source>
        <strain evidence="1">GL16</strain>
    </source>
</reference>
<evidence type="ECO:0000313" key="2">
    <source>
        <dbReference type="Proteomes" id="UP000717996"/>
    </source>
</evidence>
<name>A0A9P7C4G5_RHIOR</name>
<organism evidence="1 2">
    <name type="scientific">Rhizopus oryzae</name>
    <name type="common">Mucormycosis agent</name>
    <name type="synonym">Rhizopus arrhizus var. delemar</name>
    <dbReference type="NCBI Taxonomy" id="64495"/>
    <lineage>
        <taxon>Eukaryota</taxon>
        <taxon>Fungi</taxon>
        <taxon>Fungi incertae sedis</taxon>
        <taxon>Mucoromycota</taxon>
        <taxon>Mucoromycotina</taxon>
        <taxon>Mucoromycetes</taxon>
        <taxon>Mucorales</taxon>
        <taxon>Mucorineae</taxon>
        <taxon>Rhizopodaceae</taxon>
        <taxon>Rhizopus</taxon>
    </lineage>
</organism>
<dbReference type="EMBL" id="JAANIT010002809">
    <property type="protein sequence ID" value="KAG1535427.1"/>
    <property type="molecule type" value="Genomic_DNA"/>
</dbReference>
<gene>
    <name evidence="1" type="ORF">G6F51_011540</name>
</gene>
<sequence length="253" mass="28973">MVRHNSILLSPFLVHPFIPACYAHLGPNPFKPDLTHGIDATLFISALGLLAGISSSTMPSKQLRCLCLQDLTSSTYTYPLTALAWKKSWVHPVSHACSNVWYRLLHRKIPHRSLLNRLIPSYFPFDTCSVCATGSDTLEHFLYDCPKKWLVWQTVWDEYFRLLPLTTNQLQKALFHLEFPPPICCPLPVSPAIVVGYTLLALWRATWHLNFNNQPFAPSNVIQSTRKFIRQAYREELFLQGCAHRVLPLFSLN</sequence>
<proteinExistence type="predicted"/>
<dbReference type="AlphaFoldDB" id="A0A9P7C4G5"/>